<feature type="domain" description="CBM6" evidence="2">
    <location>
        <begin position="115"/>
        <end position="239"/>
    </location>
</feature>
<organism evidence="4 5">
    <name type="scientific">Acetivibrio clariflavus (strain DSM 19732 / NBRC 101661 / EBR45)</name>
    <name type="common">Clostridium clariflavum</name>
    <dbReference type="NCBI Taxonomy" id="720554"/>
    <lineage>
        <taxon>Bacteria</taxon>
        <taxon>Bacillati</taxon>
        <taxon>Bacillota</taxon>
        <taxon>Clostridia</taxon>
        <taxon>Eubacteriales</taxon>
        <taxon>Oscillospiraceae</taxon>
        <taxon>Acetivibrio</taxon>
    </lineage>
</organism>
<evidence type="ECO:0000313" key="5">
    <source>
        <dbReference type="Proteomes" id="UP000005435"/>
    </source>
</evidence>
<dbReference type="InterPro" id="IPR013783">
    <property type="entry name" value="Ig-like_fold"/>
</dbReference>
<dbReference type="eggNOG" id="COG4733">
    <property type="taxonomic scope" value="Bacteria"/>
</dbReference>
<evidence type="ECO:0000313" key="4">
    <source>
        <dbReference type="EMBL" id="AEV70592.1"/>
    </source>
</evidence>
<dbReference type="InterPro" id="IPR002105">
    <property type="entry name" value="Dockerin_1_rpt"/>
</dbReference>
<dbReference type="Gene3D" id="2.60.40.10">
    <property type="entry name" value="Immunoglobulins"/>
    <property type="match status" value="1"/>
</dbReference>
<dbReference type="PANTHER" id="PTHR43118:SF1">
    <property type="entry name" value="RHAMNOGALACTURONAN LYASE (EUROFUNG)"/>
    <property type="match status" value="1"/>
</dbReference>
<dbReference type="Pfam" id="PF00404">
    <property type="entry name" value="Dockerin_1"/>
    <property type="match status" value="1"/>
</dbReference>
<dbReference type="PROSITE" id="PS00448">
    <property type="entry name" value="CLOS_CELLULOSOME_RPT"/>
    <property type="match status" value="1"/>
</dbReference>
<dbReference type="InterPro" id="IPR005084">
    <property type="entry name" value="CBM6"/>
</dbReference>
<dbReference type="AlphaFoldDB" id="G8LUE4"/>
<dbReference type="InterPro" id="IPR041624">
    <property type="entry name" value="RGI_lyase"/>
</dbReference>
<dbReference type="InterPro" id="IPR016134">
    <property type="entry name" value="Dockerin_dom"/>
</dbReference>
<dbReference type="InterPro" id="IPR008979">
    <property type="entry name" value="Galactose-bd-like_sf"/>
</dbReference>
<dbReference type="Proteomes" id="UP000005435">
    <property type="component" value="Chromosome"/>
</dbReference>
<dbReference type="SUPFAM" id="SSF49785">
    <property type="entry name" value="Galactose-binding domain-like"/>
    <property type="match status" value="1"/>
</dbReference>
<dbReference type="Pfam" id="PF03422">
    <property type="entry name" value="CBM_6"/>
    <property type="match status" value="1"/>
</dbReference>
<dbReference type="SUPFAM" id="SSF69318">
    <property type="entry name" value="Integrin alpha N-terminal domain"/>
    <property type="match status" value="1"/>
</dbReference>
<gene>
    <name evidence="4" type="ordered locus">Clocl_4161</name>
</gene>
<dbReference type="HOGENOM" id="CLU_002616_2_0_9"/>
<dbReference type="InterPro" id="IPR036439">
    <property type="entry name" value="Dockerin_dom_sf"/>
</dbReference>
<dbReference type="PANTHER" id="PTHR43118">
    <property type="entry name" value="RHAMNOGALACTURONAN LYASE (EUROFUNG)"/>
    <property type="match status" value="1"/>
</dbReference>
<keyword evidence="1" id="KW-0732">Signal</keyword>
<dbReference type="CDD" id="cd04082">
    <property type="entry name" value="CBM35_pectate_lyase-like"/>
    <property type="match status" value="1"/>
</dbReference>
<sequence precursor="true">MKRALVILIVLGIILSFLPYSGFNAEGSQMISTKYGDLNGDGERDSIDLALIRAYLIGLISDFPVSNGKIAADVNGDNDVNSIDYAYMKSFLLGFISEFPAENNPIVTPEPSMEAIYQAEDAVLYNAFLETIHEGYTGSGYVNYNNEYGSYIEWYVNVTKAGTYKLTFRYASASNANRAMQIIINNIVVKDGMDFYPTGAWTAWEDASIVVNLRQGTNSIRALAITAEGGPNVDYLKIQETSEPVVTPTPTSTRPGNATPPPGYRQMEKLDRGLIAVKVDNGVFLSWRLLGTEPSNIAFNIYRNGIKVNSSPITGATNYIDTNGNINSTYTVRTVVNGQEQEESNTVRVWGQNYLQIPIKPPVNGYSAGDCSAGDLNGDGQYEIVVKWEGATQDNANAGYTDPVYLEAYTLQGRKLWTINLGKNIRAGAHYTQFMVYDLDGDGKAEVACKTADGTVDGRGVVIGNPNADYRNSNGYILSGPEYLTVFDGETGAALSTVNYLPPRGNVSNWGDNYGNRVDRFRACVAYLDGQRPSLIMCRGYYTRQTVVAWDFRDGKLVHRWTFDSDDYGNSAWAGQGNHNLSVGDVDGDGFDEIILGTSAVDHDGKGLWYTGLGHGDAMHLADIDPNRPGLEVWTCLEEGKGAVLLDARTGKQIFRYYHTGDCGRACAADIVPSSPGMELWAAGSPLYSSTGNNIGNRPSQINFAIWWDGDELRELLDGTTITKYNGGTLLSADGCASCNGTKATPCLQADLFGDWREEVVFRSADNTFLRIYTTTSLTNRRIYTLMHDPIYRLGIAWQNTAYNQPPHTSFFIGYGMAEPPTPKIYTVP</sequence>
<dbReference type="GO" id="GO:0030246">
    <property type="term" value="F:carbohydrate binding"/>
    <property type="evidence" value="ECO:0007669"/>
    <property type="project" value="InterPro"/>
</dbReference>
<accession>G8LUE4</accession>
<dbReference type="GO" id="GO:0004553">
    <property type="term" value="F:hydrolase activity, hydrolyzing O-glycosyl compounds"/>
    <property type="evidence" value="ECO:0007669"/>
    <property type="project" value="InterPro"/>
</dbReference>
<dbReference type="eggNOG" id="COG5492">
    <property type="taxonomic scope" value="Bacteria"/>
</dbReference>
<reference evidence="5" key="1">
    <citation type="submission" date="2011-12" db="EMBL/GenBank/DDBJ databases">
        <title>Complete sequence of Clostridium clariflavum DSM 19732.</title>
        <authorList>
            <consortium name="US DOE Joint Genome Institute"/>
            <person name="Lucas S."/>
            <person name="Han J."/>
            <person name="Lapidus A."/>
            <person name="Cheng J.-F."/>
            <person name="Goodwin L."/>
            <person name="Pitluck S."/>
            <person name="Peters L."/>
            <person name="Teshima H."/>
            <person name="Detter J.C."/>
            <person name="Han C."/>
            <person name="Tapia R."/>
            <person name="Land M."/>
            <person name="Hauser L."/>
            <person name="Kyrpides N."/>
            <person name="Ivanova N."/>
            <person name="Pagani I."/>
            <person name="Kitzmiller T."/>
            <person name="Lynd L."/>
            <person name="Izquierdo J."/>
            <person name="Woyke T."/>
        </authorList>
    </citation>
    <scope>NUCLEOTIDE SEQUENCE [LARGE SCALE GENOMIC DNA]</scope>
    <source>
        <strain evidence="5">DSM 19732 / NBRC 101661 / EBR45</strain>
    </source>
</reference>
<dbReference type="GO" id="GO:0000272">
    <property type="term" value="P:polysaccharide catabolic process"/>
    <property type="evidence" value="ECO:0007669"/>
    <property type="project" value="InterPro"/>
</dbReference>
<evidence type="ECO:0000259" key="2">
    <source>
        <dbReference type="PROSITE" id="PS51175"/>
    </source>
</evidence>
<name>G8LUE4_ACECE</name>
<proteinExistence type="predicted"/>
<reference evidence="4 5" key="2">
    <citation type="journal article" date="2012" name="Stand. Genomic Sci.">
        <title>Complete Genome Sequence of Clostridium clariflavum DSM 19732.</title>
        <authorList>
            <person name="Izquierdo J.A."/>
            <person name="Goodwin L."/>
            <person name="Davenport K.W."/>
            <person name="Teshima H."/>
            <person name="Bruce D."/>
            <person name="Detter C."/>
            <person name="Tapia R."/>
            <person name="Han S."/>
            <person name="Land M."/>
            <person name="Hauser L."/>
            <person name="Jeffries C.D."/>
            <person name="Han J."/>
            <person name="Pitluck S."/>
            <person name="Nolan M."/>
            <person name="Chen A."/>
            <person name="Huntemann M."/>
            <person name="Mavromatis K."/>
            <person name="Mikhailova N."/>
            <person name="Liolios K."/>
            <person name="Woyke T."/>
            <person name="Lynd L.R."/>
        </authorList>
    </citation>
    <scope>NUCLEOTIDE SEQUENCE [LARGE SCALE GENOMIC DNA]</scope>
    <source>
        <strain evidence="5">DSM 19732 / NBRC 101661 / EBR45</strain>
    </source>
</reference>
<dbReference type="InterPro" id="IPR006584">
    <property type="entry name" value="Cellulose-bd_IV"/>
</dbReference>
<dbReference type="EMBL" id="CP003065">
    <property type="protein sequence ID" value="AEV70592.1"/>
    <property type="molecule type" value="Genomic_DNA"/>
</dbReference>
<protein>
    <submittedName>
        <fullName evidence="4">CBM6-containing protein,dockerin-like protein</fullName>
    </submittedName>
</protein>
<dbReference type="InterPro" id="IPR034641">
    <property type="entry name" value="RGL11"/>
</dbReference>
<dbReference type="Pfam" id="PF18370">
    <property type="entry name" value="RGI_lyase"/>
    <property type="match status" value="1"/>
</dbReference>
<dbReference type="Gene3D" id="1.10.1330.10">
    <property type="entry name" value="Dockerin domain"/>
    <property type="match status" value="1"/>
</dbReference>
<evidence type="ECO:0000259" key="3">
    <source>
        <dbReference type="PROSITE" id="PS51766"/>
    </source>
</evidence>
<dbReference type="STRING" id="720554.Clocl_4161"/>
<dbReference type="RefSeq" id="WP_014257087.1">
    <property type="nucleotide sequence ID" value="NC_016627.1"/>
</dbReference>
<dbReference type="InterPro" id="IPR049366">
    <property type="entry name" value="RGL11_C"/>
</dbReference>
<dbReference type="PROSITE" id="PS51175">
    <property type="entry name" value="CBM6"/>
    <property type="match status" value="1"/>
</dbReference>
<keyword evidence="5" id="KW-1185">Reference proteome</keyword>
<dbReference type="CDD" id="cd10318">
    <property type="entry name" value="RGL11"/>
    <property type="match status" value="1"/>
</dbReference>
<dbReference type="PROSITE" id="PS51766">
    <property type="entry name" value="DOCKERIN"/>
    <property type="match status" value="1"/>
</dbReference>
<dbReference type="KEGG" id="ccl:Clocl_4161"/>
<dbReference type="SMART" id="SM00606">
    <property type="entry name" value="CBD_IV"/>
    <property type="match status" value="1"/>
</dbReference>
<dbReference type="Gene3D" id="2.60.120.260">
    <property type="entry name" value="Galactose-binding domain-like"/>
    <property type="match status" value="1"/>
</dbReference>
<dbReference type="CDD" id="cd14256">
    <property type="entry name" value="Dockerin_I"/>
    <property type="match status" value="1"/>
</dbReference>
<feature type="domain" description="Dockerin" evidence="3">
    <location>
        <begin position="31"/>
        <end position="101"/>
    </location>
</feature>
<dbReference type="Pfam" id="PF21348">
    <property type="entry name" value="RGL11_C"/>
    <property type="match status" value="1"/>
</dbReference>
<dbReference type="SUPFAM" id="SSF63446">
    <property type="entry name" value="Type I dockerin domain"/>
    <property type="match status" value="1"/>
</dbReference>
<evidence type="ECO:0000256" key="1">
    <source>
        <dbReference type="ARBA" id="ARBA00022729"/>
    </source>
</evidence>
<dbReference type="InterPro" id="IPR028994">
    <property type="entry name" value="Integrin_alpha_N"/>
</dbReference>
<dbReference type="OrthoDB" id="9802318at2"/>